<dbReference type="InterPro" id="IPR018114">
    <property type="entry name" value="TRYPSIN_HIS"/>
</dbReference>
<dbReference type="SMART" id="SM00020">
    <property type="entry name" value="Tryp_SPc"/>
    <property type="match status" value="1"/>
</dbReference>
<evidence type="ECO:0000256" key="1">
    <source>
        <dbReference type="ARBA" id="ARBA00023157"/>
    </source>
</evidence>
<feature type="signal peptide" evidence="4">
    <location>
        <begin position="1"/>
        <end position="25"/>
    </location>
</feature>
<comment type="similarity">
    <text evidence="2">Belongs to the peptidase S1 family. CLIP subfamily.</text>
</comment>
<accession>T1JU51</accession>
<dbReference type="Pfam" id="PF00089">
    <property type="entry name" value="Trypsin"/>
    <property type="match status" value="1"/>
</dbReference>
<dbReference type="PRINTS" id="PR00722">
    <property type="entry name" value="CHYMOTRYPSIN"/>
</dbReference>
<evidence type="ECO:0000256" key="4">
    <source>
        <dbReference type="SAM" id="SignalP"/>
    </source>
</evidence>
<reference evidence="7" key="1">
    <citation type="submission" date="2011-08" db="EMBL/GenBank/DDBJ databases">
        <authorList>
            <person name="Rombauts S."/>
        </authorList>
    </citation>
    <scope>NUCLEOTIDE SEQUENCE</scope>
    <source>
        <strain evidence="7">London</strain>
    </source>
</reference>
<dbReference type="InterPro" id="IPR033116">
    <property type="entry name" value="TRYPSIN_SER"/>
</dbReference>
<keyword evidence="3" id="KW-0720">Serine protease</keyword>
<dbReference type="Gene3D" id="2.40.10.10">
    <property type="entry name" value="Trypsin-like serine proteases"/>
    <property type="match status" value="1"/>
</dbReference>
<evidence type="ECO:0000256" key="2">
    <source>
        <dbReference type="ARBA" id="ARBA00024195"/>
    </source>
</evidence>
<dbReference type="PANTHER" id="PTHR24256">
    <property type="entry name" value="TRYPTASE-RELATED"/>
    <property type="match status" value="1"/>
</dbReference>
<dbReference type="GO" id="GO:0004252">
    <property type="term" value="F:serine-type endopeptidase activity"/>
    <property type="evidence" value="ECO:0007669"/>
    <property type="project" value="InterPro"/>
</dbReference>
<keyword evidence="7" id="KW-1185">Reference proteome</keyword>
<dbReference type="PROSITE" id="PS50240">
    <property type="entry name" value="TRYPSIN_DOM"/>
    <property type="match status" value="1"/>
</dbReference>
<dbReference type="eggNOG" id="KOG3627">
    <property type="taxonomic scope" value="Eukaryota"/>
</dbReference>
<dbReference type="EMBL" id="CAEY01000461">
    <property type="status" value="NOT_ANNOTATED_CDS"/>
    <property type="molecule type" value="Genomic_DNA"/>
</dbReference>
<keyword evidence="1" id="KW-1015">Disulfide bond</keyword>
<dbReference type="InterPro" id="IPR043504">
    <property type="entry name" value="Peptidase_S1_PA_chymotrypsin"/>
</dbReference>
<feature type="domain" description="Peptidase S1" evidence="5">
    <location>
        <begin position="42"/>
        <end position="298"/>
    </location>
</feature>
<dbReference type="PROSITE" id="PS00135">
    <property type="entry name" value="TRYPSIN_SER"/>
    <property type="match status" value="1"/>
</dbReference>
<keyword evidence="3" id="KW-0645">Protease</keyword>
<evidence type="ECO:0000256" key="3">
    <source>
        <dbReference type="RuleBase" id="RU363034"/>
    </source>
</evidence>
<evidence type="ECO:0000259" key="5">
    <source>
        <dbReference type="PROSITE" id="PS50240"/>
    </source>
</evidence>
<dbReference type="HOGENOM" id="CLU_006842_0_0_1"/>
<dbReference type="InterPro" id="IPR009003">
    <property type="entry name" value="Peptidase_S1_PA"/>
</dbReference>
<keyword evidence="4" id="KW-0732">Signal</keyword>
<reference evidence="6" key="2">
    <citation type="submission" date="2015-06" db="UniProtKB">
        <authorList>
            <consortium name="EnsemblMetazoa"/>
        </authorList>
    </citation>
    <scope>IDENTIFICATION</scope>
</reference>
<organism evidence="6 7">
    <name type="scientific">Tetranychus urticae</name>
    <name type="common">Two-spotted spider mite</name>
    <dbReference type="NCBI Taxonomy" id="32264"/>
    <lineage>
        <taxon>Eukaryota</taxon>
        <taxon>Metazoa</taxon>
        <taxon>Ecdysozoa</taxon>
        <taxon>Arthropoda</taxon>
        <taxon>Chelicerata</taxon>
        <taxon>Arachnida</taxon>
        <taxon>Acari</taxon>
        <taxon>Acariformes</taxon>
        <taxon>Trombidiformes</taxon>
        <taxon>Prostigmata</taxon>
        <taxon>Eleutherengona</taxon>
        <taxon>Raphignathae</taxon>
        <taxon>Tetranychoidea</taxon>
        <taxon>Tetranychidae</taxon>
        <taxon>Tetranychus</taxon>
    </lineage>
</organism>
<dbReference type="STRING" id="32264.T1JU51"/>
<dbReference type="InterPro" id="IPR051487">
    <property type="entry name" value="Ser/Thr_Proteases_Immune/Dev"/>
</dbReference>
<dbReference type="Proteomes" id="UP000015104">
    <property type="component" value="Unassembled WGS sequence"/>
</dbReference>
<sequence length="305" mass="34473">MAHVHYRQYYWCFLIMTVLPKLAYSKGDCDCGIGGEPVSSKIYGGSVAFSDEYPWMAHLRFFDKVGGTRYGMCGGFLIDSRHVMTAAHCIMETQTKVRKIEATEVYLGVHDLSKLNTAHKVNTFYYPANYKQYDLSNDIAILQLANPVNFTKKIRPICLPKSDDEPYKRLIVAGFGRLGPNMDTSTLLMHVNVEYIPNPKCNEMIKDYFIRNNPDIKKDPDRYDIPKVHDTHMCCVDKSTGGDACRGDSGGALMYKKDGRYYAVGIVSGAFDECGDPRTPGFYTIVRKFRELIGKATKDAKFCSF</sequence>
<evidence type="ECO:0000313" key="7">
    <source>
        <dbReference type="Proteomes" id="UP000015104"/>
    </source>
</evidence>
<dbReference type="SUPFAM" id="SSF50494">
    <property type="entry name" value="Trypsin-like serine proteases"/>
    <property type="match status" value="1"/>
</dbReference>
<dbReference type="AlphaFoldDB" id="T1JU51"/>
<proteinExistence type="inferred from homology"/>
<dbReference type="EnsemblMetazoa" id="tetur01g16523.1">
    <property type="protein sequence ID" value="tetur01g16523.1"/>
    <property type="gene ID" value="tetur01g16523"/>
</dbReference>
<dbReference type="PROSITE" id="PS00134">
    <property type="entry name" value="TRYPSIN_HIS"/>
    <property type="match status" value="1"/>
</dbReference>
<dbReference type="InterPro" id="IPR001314">
    <property type="entry name" value="Peptidase_S1A"/>
</dbReference>
<dbReference type="CDD" id="cd00190">
    <property type="entry name" value="Tryp_SPc"/>
    <property type="match status" value="1"/>
</dbReference>
<dbReference type="GO" id="GO:0006508">
    <property type="term" value="P:proteolysis"/>
    <property type="evidence" value="ECO:0007669"/>
    <property type="project" value="UniProtKB-KW"/>
</dbReference>
<protein>
    <recommendedName>
        <fullName evidence="5">Peptidase S1 domain-containing protein</fullName>
    </recommendedName>
</protein>
<dbReference type="FunFam" id="2.40.10.10:FF:000068">
    <property type="entry name" value="transmembrane protease serine 2"/>
    <property type="match status" value="1"/>
</dbReference>
<keyword evidence="3" id="KW-0378">Hydrolase</keyword>
<feature type="chain" id="PRO_5004580641" description="Peptidase S1 domain-containing protein" evidence="4">
    <location>
        <begin position="26"/>
        <end position="305"/>
    </location>
</feature>
<dbReference type="InterPro" id="IPR001254">
    <property type="entry name" value="Trypsin_dom"/>
</dbReference>
<name>T1JU51_TETUR</name>
<evidence type="ECO:0000313" key="6">
    <source>
        <dbReference type="EnsemblMetazoa" id="tetur01g16523.1"/>
    </source>
</evidence>